<gene>
    <name evidence="3" type="ORF">PENDEC_c017G01298</name>
</gene>
<dbReference type="GO" id="GO:0016020">
    <property type="term" value="C:membrane"/>
    <property type="evidence" value="ECO:0007669"/>
    <property type="project" value="TreeGrafter"/>
</dbReference>
<reference evidence="4" key="1">
    <citation type="journal article" date="2017" name="Nat. Microbiol.">
        <title>Global analysis of biosynthetic gene clusters reveals vast potential of secondary metabolite production in Penicillium species.</title>
        <authorList>
            <person name="Nielsen J.C."/>
            <person name="Grijseels S."/>
            <person name="Prigent S."/>
            <person name="Ji B."/>
            <person name="Dainat J."/>
            <person name="Nielsen K.F."/>
            <person name="Frisvad J.C."/>
            <person name="Workman M."/>
            <person name="Nielsen J."/>
        </authorList>
    </citation>
    <scope>NUCLEOTIDE SEQUENCE [LARGE SCALE GENOMIC DNA]</scope>
    <source>
        <strain evidence="4">IBT 11843</strain>
    </source>
</reference>
<dbReference type="AlphaFoldDB" id="A0A1V6P8E4"/>
<keyword evidence="1" id="KW-0812">Transmembrane</keyword>
<dbReference type="EMBL" id="MDYL01000017">
    <property type="protein sequence ID" value="OQD73123.1"/>
    <property type="molecule type" value="Genomic_DNA"/>
</dbReference>
<comment type="caution">
    <text evidence="3">The sequence shown here is derived from an EMBL/GenBank/DDBJ whole genome shotgun (WGS) entry which is preliminary data.</text>
</comment>
<sequence>MLGRWALQHVQRGPRFISAAIRQGPRNPQYLRSNAVHGLAVKRSTITQHARSNLYTPSCCLSTAAIPNVLVPPLIFVGLLLSLWIWKCFWIVVMQDKLLYLTWLPPFTRSEKIADYEVECRPVRWEEKQIRSLDGTKLAVCEGRIVNPDDGSDSRQKSHDLSAPKSARKRSVVICYFQGNGGSMPMRLPLLSQVLRTLTEMSKSTLSTKAQYTETGYSIAALSYRGYWTSSGRATQSGIEKDAQAFLTWVSKTYAAPETDLEIVLWGHSLGCAVASTAAAAYLSHRDSKQIFADGSTGSLAPLVGLILEAPTSSIKDMLISLYPQKWLPYRYLWPLSWNTWDITKSLNQMARWRDESGSEVTGPVSRVPHIFLLFGEKDEIIPSYVPGQLERCARSLDLSIETKEVAGAMHTEAPLKRDGRKAMVQFILNNTSP</sequence>
<evidence type="ECO:0000256" key="1">
    <source>
        <dbReference type="SAM" id="Phobius"/>
    </source>
</evidence>
<feature type="domain" description="AB hydrolase-1" evidence="2">
    <location>
        <begin position="216"/>
        <end position="411"/>
    </location>
</feature>
<dbReference type="OMA" id="CFWIVVM"/>
<protein>
    <recommendedName>
        <fullName evidence="2">AB hydrolase-1 domain-containing protein</fullName>
    </recommendedName>
</protein>
<keyword evidence="1" id="KW-0472">Membrane</keyword>
<dbReference type="Proteomes" id="UP000191522">
    <property type="component" value="Unassembled WGS sequence"/>
</dbReference>
<keyword evidence="4" id="KW-1185">Reference proteome</keyword>
<dbReference type="GO" id="GO:0008474">
    <property type="term" value="F:palmitoyl-(protein) hydrolase activity"/>
    <property type="evidence" value="ECO:0007669"/>
    <property type="project" value="TreeGrafter"/>
</dbReference>
<dbReference type="InterPro" id="IPR000073">
    <property type="entry name" value="AB_hydrolase_1"/>
</dbReference>
<name>A0A1V6P8E4_PENDC</name>
<dbReference type="OrthoDB" id="10249433at2759"/>
<keyword evidence="1" id="KW-1133">Transmembrane helix</keyword>
<dbReference type="Pfam" id="PF12697">
    <property type="entry name" value="Abhydrolase_6"/>
    <property type="match status" value="1"/>
</dbReference>
<evidence type="ECO:0000259" key="2">
    <source>
        <dbReference type="Pfam" id="PF12697"/>
    </source>
</evidence>
<organism evidence="3 4">
    <name type="scientific">Penicillium decumbens</name>
    <dbReference type="NCBI Taxonomy" id="69771"/>
    <lineage>
        <taxon>Eukaryota</taxon>
        <taxon>Fungi</taxon>
        <taxon>Dikarya</taxon>
        <taxon>Ascomycota</taxon>
        <taxon>Pezizomycotina</taxon>
        <taxon>Eurotiomycetes</taxon>
        <taxon>Eurotiomycetidae</taxon>
        <taxon>Eurotiales</taxon>
        <taxon>Aspergillaceae</taxon>
        <taxon>Penicillium</taxon>
    </lineage>
</organism>
<dbReference type="STRING" id="69771.A0A1V6P8E4"/>
<dbReference type="GO" id="GO:0072330">
    <property type="term" value="P:monocarboxylic acid biosynthetic process"/>
    <property type="evidence" value="ECO:0007669"/>
    <property type="project" value="UniProtKB-ARBA"/>
</dbReference>
<dbReference type="SUPFAM" id="SSF53474">
    <property type="entry name" value="alpha/beta-Hydrolases"/>
    <property type="match status" value="1"/>
</dbReference>
<dbReference type="PANTHER" id="PTHR12277:SF64">
    <property type="entry name" value="SUPERFAMILY HYDROLASE, PUTATIVE (AFU_ORTHOLOGUE AFUA_3G01760)-RELATED"/>
    <property type="match status" value="1"/>
</dbReference>
<feature type="transmembrane region" description="Helical" evidence="1">
    <location>
        <begin position="74"/>
        <end position="93"/>
    </location>
</feature>
<dbReference type="PANTHER" id="PTHR12277">
    <property type="entry name" value="ALPHA/BETA HYDROLASE DOMAIN-CONTAINING PROTEIN"/>
    <property type="match status" value="1"/>
</dbReference>
<proteinExistence type="predicted"/>
<evidence type="ECO:0000313" key="4">
    <source>
        <dbReference type="Proteomes" id="UP000191522"/>
    </source>
</evidence>
<dbReference type="InterPro" id="IPR029058">
    <property type="entry name" value="AB_hydrolase_fold"/>
</dbReference>
<dbReference type="GO" id="GO:0017000">
    <property type="term" value="P:antibiotic biosynthetic process"/>
    <property type="evidence" value="ECO:0007669"/>
    <property type="project" value="UniProtKB-ARBA"/>
</dbReference>
<evidence type="ECO:0000313" key="3">
    <source>
        <dbReference type="EMBL" id="OQD73123.1"/>
    </source>
</evidence>
<accession>A0A1V6P8E4</accession>
<dbReference type="Gene3D" id="3.40.50.1820">
    <property type="entry name" value="alpha/beta hydrolase"/>
    <property type="match status" value="1"/>
</dbReference>